<proteinExistence type="inferred from homology"/>
<feature type="transmembrane region" description="Helical" evidence="7">
    <location>
        <begin position="251"/>
        <end position="268"/>
    </location>
</feature>
<evidence type="ECO:0000256" key="1">
    <source>
        <dbReference type="ARBA" id="ARBA00004651"/>
    </source>
</evidence>
<evidence type="ECO:0000256" key="5">
    <source>
        <dbReference type="ARBA" id="ARBA00022989"/>
    </source>
</evidence>
<dbReference type="Pfam" id="PF02417">
    <property type="entry name" value="Chromate_transp"/>
    <property type="match status" value="2"/>
</dbReference>
<name>A0A8S1M843_PARPR</name>
<comment type="similarity">
    <text evidence="2">Belongs to the chromate ion transporter (CHR) (TC 2.A.51) family.</text>
</comment>
<evidence type="ECO:0000256" key="6">
    <source>
        <dbReference type="ARBA" id="ARBA00023136"/>
    </source>
</evidence>
<dbReference type="PIRSF" id="PIRSF004810">
    <property type="entry name" value="ChrA"/>
    <property type="match status" value="1"/>
</dbReference>
<comment type="caution">
    <text evidence="8">The sequence shown here is derived from an EMBL/GenBank/DDBJ whole genome shotgun (WGS) entry which is preliminary data.</text>
</comment>
<feature type="transmembrane region" description="Helical" evidence="7">
    <location>
        <begin position="280"/>
        <end position="298"/>
    </location>
</feature>
<feature type="transmembrane region" description="Helical" evidence="7">
    <location>
        <begin position="381"/>
        <end position="399"/>
    </location>
</feature>
<sequence length="458" mass="50751">MIEMQTLRNQPTQAKFSLLINASRTLTYQELFNLAYPFALFDIKTLNASLYGQFKEVFVTKAQAVTESQLEEIISLVDFIPGATTSQMMVALGTIAMKNAQGGVVALIAFATPGALLLAILGLIYSKYPDPRDLNILIFLGIQGIKSSTVALILQLMISMAMHSIKNRVHFSLSVLSAVLLVAYQQSYVLILTMMMGGILAIMLEYDAENTIGRRTFIKDQTVTPAIVNDPNLINIKNSHKISLLLGNKSLYLYTIILIALLYLNSSYQSMILDISLSFYNIGTFMIGGTPITLPFMYAETVLNPLYINEDAFWLGFGLAAALPGPYLNFAIFLGTHSMGISGGVCCWIAIFVPSILQIWGLLPHWGNFKTNVYMTKFKQGVVSVAIGFLATAVYYSWVDACKYDMPTATVITFLSLIYVSLLNFNSPAVISLGAALFIIRYLALWYYRELDPVIFQQ</sequence>
<gene>
    <name evidence="8" type="ORF">PPRIM_AZ9-3.1.T0520034</name>
</gene>
<dbReference type="GO" id="GO:0015109">
    <property type="term" value="F:chromate transmembrane transporter activity"/>
    <property type="evidence" value="ECO:0007669"/>
    <property type="project" value="InterPro"/>
</dbReference>
<evidence type="ECO:0000256" key="7">
    <source>
        <dbReference type="SAM" id="Phobius"/>
    </source>
</evidence>
<dbReference type="EMBL" id="CAJJDM010000052">
    <property type="protein sequence ID" value="CAD8074011.1"/>
    <property type="molecule type" value="Genomic_DNA"/>
</dbReference>
<keyword evidence="4 7" id="KW-0812">Transmembrane</keyword>
<dbReference type="Proteomes" id="UP000688137">
    <property type="component" value="Unassembled WGS sequence"/>
</dbReference>
<keyword evidence="9" id="KW-1185">Reference proteome</keyword>
<evidence type="ECO:0000313" key="9">
    <source>
        <dbReference type="Proteomes" id="UP000688137"/>
    </source>
</evidence>
<evidence type="ECO:0008006" key="10">
    <source>
        <dbReference type="Google" id="ProtNLM"/>
    </source>
</evidence>
<dbReference type="AlphaFoldDB" id="A0A8S1M843"/>
<keyword evidence="6 7" id="KW-0472">Membrane</keyword>
<evidence type="ECO:0000313" key="8">
    <source>
        <dbReference type="EMBL" id="CAD8074011.1"/>
    </source>
</evidence>
<feature type="transmembrane region" description="Helical" evidence="7">
    <location>
        <begin position="429"/>
        <end position="448"/>
    </location>
</feature>
<feature type="transmembrane region" description="Helical" evidence="7">
    <location>
        <begin position="171"/>
        <end position="204"/>
    </location>
</feature>
<dbReference type="InterPro" id="IPR014047">
    <property type="entry name" value="Chr_Tranpt_l_chain"/>
</dbReference>
<organism evidence="8 9">
    <name type="scientific">Paramecium primaurelia</name>
    <dbReference type="NCBI Taxonomy" id="5886"/>
    <lineage>
        <taxon>Eukaryota</taxon>
        <taxon>Sar</taxon>
        <taxon>Alveolata</taxon>
        <taxon>Ciliophora</taxon>
        <taxon>Intramacronucleata</taxon>
        <taxon>Oligohymenophorea</taxon>
        <taxon>Peniculida</taxon>
        <taxon>Parameciidae</taxon>
        <taxon>Paramecium</taxon>
    </lineage>
</organism>
<dbReference type="OMA" id="INEDAFW"/>
<dbReference type="PANTHER" id="PTHR33567">
    <property type="entry name" value="CHROMATE ION TRANSPORTER (EUROFUNG)"/>
    <property type="match status" value="1"/>
</dbReference>
<evidence type="ECO:0000256" key="2">
    <source>
        <dbReference type="ARBA" id="ARBA00005262"/>
    </source>
</evidence>
<dbReference type="PANTHER" id="PTHR33567:SF3">
    <property type="entry name" value="CHROMATE ION TRANSPORTER (EUROFUNG)"/>
    <property type="match status" value="1"/>
</dbReference>
<protein>
    <recommendedName>
        <fullName evidence="10">Chromate transporter</fullName>
    </recommendedName>
</protein>
<dbReference type="InterPro" id="IPR003370">
    <property type="entry name" value="Chromate_transpt"/>
</dbReference>
<reference evidence="8" key="1">
    <citation type="submission" date="2021-01" db="EMBL/GenBank/DDBJ databases">
        <authorList>
            <consortium name="Genoscope - CEA"/>
            <person name="William W."/>
        </authorList>
    </citation>
    <scope>NUCLEOTIDE SEQUENCE</scope>
</reference>
<feature type="transmembrane region" description="Helical" evidence="7">
    <location>
        <begin position="104"/>
        <end position="124"/>
    </location>
</feature>
<feature type="transmembrane region" description="Helical" evidence="7">
    <location>
        <begin position="313"/>
        <end position="334"/>
    </location>
</feature>
<accession>A0A8S1M843</accession>
<dbReference type="GO" id="GO:0005886">
    <property type="term" value="C:plasma membrane"/>
    <property type="evidence" value="ECO:0007669"/>
    <property type="project" value="UniProtKB-SubCell"/>
</dbReference>
<keyword evidence="3" id="KW-1003">Cell membrane</keyword>
<comment type="subcellular location">
    <subcellularLocation>
        <location evidence="1">Cell membrane</location>
        <topology evidence="1">Multi-pass membrane protein</topology>
    </subcellularLocation>
</comment>
<keyword evidence="5 7" id="KW-1133">Transmembrane helix</keyword>
<evidence type="ECO:0000256" key="4">
    <source>
        <dbReference type="ARBA" id="ARBA00022692"/>
    </source>
</evidence>
<evidence type="ECO:0000256" key="3">
    <source>
        <dbReference type="ARBA" id="ARBA00022475"/>
    </source>
</evidence>
<feature type="transmembrane region" description="Helical" evidence="7">
    <location>
        <begin position="341"/>
        <end position="361"/>
    </location>
</feature>
<feature type="transmembrane region" description="Helical" evidence="7">
    <location>
        <begin position="136"/>
        <end position="159"/>
    </location>
</feature>